<evidence type="ECO:0000259" key="5">
    <source>
        <dbReference type="PROSITE" id="PS50937"/>
    </source>
</evidence>
<proteinExistence type="inferred from homology"/>
<dbReference type="InterPro" id="IPR041657">
    <property type="entry name" value="HTH_17"/>
</dbReference>
<name>A0ABQ2F2D2_9DEIO</name>
<evidence type="ECO:0000313" key="6">
    <source>
        <dbReference type="EMBL" id="GGK42582.1"/>
    </source>
</evidence>
<dbReference type="SUPFAM" id="SSF46955">
    <property type="entry name" value="Putative DNA-binding domain"/>
    <property type="match status" value="1"/>
</dbReference>
<dbReference type="EMBL" id="BMPP01000033">
    <property type="protein sequence ID" value="GGK42582.1"/>
    <property type="molecule type" value="Genomic_DNA"/>
</dbReference>
<organism evidence="6 7">
    <name type="scientific">Deinococcus malanensis</name>
    <dbReference type="NCBI Taxonomy" id="1706855"/>
    <lineage>
        <taxon>Bacteria</taxon>
        <taxon>Thermotogati</taxon>
        <taxon>Deinococcota</taxon>
        <taxon>Deinococci</taxon>
        <taxon>Deinococcales</taxon>
        <taxon>Deinococcaceae</taxon>
        <taxon>Deinococcus</taxon>
    </lineage>
</organism>
<dbReference type="RefSeq" id="WP_189012037.1">
    <property type="nucleotide sequence ID" value="NZ_BMPP01000033.1"/>
</dbReference>
<keyword evidence="7" id="KW-1185">Reference proteome</keyword>
<dbReference type="Gene3D" id="1.10.1660.10">
    <property type="match status" value="1"/>
</dbReference>
<reference evidence="7" key="1">
    <citation type="journal article" date="2019" name="Int. J. Syst. Evol. Microbiol.">
        <title>The Global Catalogue of Microorganisms (GCM) 10K type strain sequencing project: providing services to taxonomists for standard genome sequencing and annotation.</title>
        <authorList>
            <consortium name="The Broad Institute Genomics Platform"/>
            <consortium name="The Broad Institute Genome Sequencing Center for Infectious Disease"/>
            <person name="Wu L."/>
            <person name="Ma J."/>
        </authorList>
    </citation>
    <scope>NUCLEOTIDE SEQUENCE [LARGE SCALE GENOMIC DNA]</scope>
    <source>
        <strain evidence="7">JCM 30331</strain>
    </source>
</reference>
<gene>
    <name evidence="6" type="primary">cisZ</name>
    <name evidence="6" type="ORF">GCM10008955_40430</name>
</gene>
<dbReference type="InterPro" id="IPR000551">
    <property type="entry name" value="MerR-type_HTH_dom"/>
</dbReference>
<dbReference type="EC" id="2.3.3.16" evidence="3"/>
<dbReference type="InterPro" id="IPR036969">
    <property type="entry name" value="Citrate_synthase_sf"/>
</dbReference>
<dbReference type="PRINTS" id="PR00143">
    <property type="entry name" value="CITRTSNTHASE"/>
</dbReference>
<dbReference type="PROSITE" id="PS50937">
    <property type="entry name" value="HTH_MERR_2"/>
    <property type="match status" value="1"/>
</dbReference>
<feature type="domain" description="HTH merR-type" evidence="5">
    <location>
        <begin position="10"/>
        <end position="59"/>
    </location>
</feature>
<evidence type="ECO:0000256" key="3">
    <source>
        <dbReference type="ARBA" id="ARBA00012972"/>
    </source>
</evidence>
<dbReference type="Gene3D" id="1.10.230.10">
    <property type="entry name" value="Cytochrome P450-Terp, domain 2"/>
    <property type="match status" value="1"/>
</dbReference>
<evidence type="ECO:0000256" key="1">
    <source>
        <dbReference type="ARBA" id="ARBA00005163"/>
    </source>
</evidence>
<dbReference type="Gene3D" id="1.10.580.10">
    <property type="entry name" value="Citrate Synthase, domain 1"/>
    <property type="match status" value="1"/>
</dbReference>
<dbReference type="InterPro" id="IPR016143">
    <property type="entry name" value="Citrate_synth-like_sm_a-sub"/>
</dbReference>
<dbReference type="Pfam" id="PF00285">
    <property type="entry name" value="Citrate_synt"/>
    <property type="match status" value="1"/>
</dbReference>
<dbReference type="InterPro" id="IPR002020">
    <property type="entry name" value="Citrate_synthase"/>
</dbReference>
<comment type="caution">
    <text evidence="6">The sequence shown here is derived from an EMBL/GenBank/DDBJ whole genome shotgun (WGS) entry which is preliminary data.</text>
</comment>
<dbReference type="Pfam" id="PF12728">
    <property type="entry name" value="HTH_17"/>
    <property type="match status" value="1"/>
</dbReference>
<dbReference type="SUPFAM" id="SSF48256">
    <property type="entry name" value="Citrate synthase"/>
    <property type="match status" value="1"/>
</dbReference>
<dbReference type="Proteomes" id="UP000647587">
    <property type="component" value="Unassembled WGS sequence"/>
</dbReference>
<dbReference type="CDD" id="cd06102">
    <property type="entry name" value="citrate_synt_like_2"/>
    <property type="match status" value="1"/>
</dbReference>
<evidence type="ECO:0000256" key="4">
    <source>
        <dbReference type="ARBA" id="ARBA00022679"/>
    </source>
</evidence>
<dbReference type="SMART" id="SM00422">
    <property type="entry name" value="HTH_MERR"/>
    <property type="match status" value="1"/>
</dbReference>
<dbReference type="PANTHER" id="PTHR11739:SF4">
    <property type="entry name" value="CITRATE SYNTHASE, PEROXISOMAL"/>
    <property type="match status" value="1"/>
</dbReference>
<accession>A0ABQ2F2D2</accession>
<dbReference type="PANTHER" id="PTHR11739">
    <property type="entry name" value="CITRATE SYNTHASE"/>
    <property type="match status" value="1"/>
</dbReference>
<comment type="similarity">
    <text evidence="2">Belongs to the citrate synthase family.</text>
</comment>
<dbReference type="InterPro" id="IPR016142">
    <property type="entry name" value="Citrate_synth-like_lrg_a-sub"/>
</dbReference>
<protein>
    <recommendedName>
        <fullName evidence="3">citrate synthase (unknown stereospecificity)</fullName>
        <ecNumber evidence="3">2.3.3.16</ecNumber>
    </recommendedName>
</protein>
<sequence length="409" mass="43305">MKDTRSADGTLSTSEAAALLGVKPATLYAYVSRGLIRSEPGPGGTRQRRYHARDVQALAARQLSRRDLARAMQGAVQEAVDGALHWGSPVLESALTQITEGHLVYCGLDALILSEDATVEEVAALLWTGDRQGWVQLPLRARLNLSTHPPAAVPVEAFGYALTHAGAHDITALDTRPEALPAQAARVLNLLYATLERHEGLPPAPDLPLHARLSRAWGVPESSGLLRRALVLLADHELNVSTFTGRVAASGGASLHHATLAALCALQGPAHGLAALDAYELLDHALRRGPQAALRDGARRSPGLAGFGHPLYPAGDPRGGALMAALQQSHAAAPAVEMALTLQETVRQDTGMTANVDLALATLIHALRRDAGDTLTLFALARAAGWLAHILESFRSGQMIRPRARYVGP</sequence>
<evidence type="ECO:0000313" key="7">
    <source>
        <dbReference type="Proteomes" id="UP000647587"/>
    </source>
</evidence>
<comment type="pathway">
    <text evidence="1">Carbohydrate metabolism; tricarboxylic acid cycle.</text>
</comment>
<keyword evidence="4" id="KW-0808">Transferase</keyword>
<evidence type="ECO:0000256" key="2">
    <source>
        <dbReference type="ARBA" id="ARBA00010566"/>
    </source>
</evidence>
<dbReference type="InterPro" id="IPR009061">
    <property type="entry name" value="DNA-bd_dom_put_sf"/>
</dbReference>